<dbReference type="GO" id="GO:0005694">
    <property type="term" value="C:chromosome"/>
    <property type="evidence" value="ECO:0007669"/>
    <property type="project" value="UniProtKB-SubCell"/>
</dbReference>
<keyword evidence="7" id="KW-0808">Transferase</keyword>
<dbReference type="FunFam" id="2.170.270.10:FF:000010">
    <property type="entry name" value="Histone-lysine N-methyltransferase"/>
    <property type="match status" value="1"/>
</dbReference>
<dbReference type="Gene3D" id="2.170.270.10">
    <property type="entry name" value="SET domain"/>
    <property type="match status" value="1"/>
</dbReference>
<gene>
    <name evidence="25 26" type="primary">setd1b.S</name>
    <name evidence="25" type="synonym">setd1b</name>
</gene>
<dbReference type="SMART" id="SM01291">
    <property type="entry name" value="N-SET"/>
    <property type="match status" value="1"/>
</dbReference>
<dbReference type="InterPro" id="IPR044570">
    <property type="entry name" value="Set1-like"/>
</dbReference>
<feature type="compositionally biased region" description="Basic and acidic residues" evidence="20">
    <location>
        <begin position="1303"/>
        <end position="1317"/>
    </location>
</feature>
<dbReference type="GO" id="GO:0140999">
    <property type="term" value="F:histone H3K4 trimethyltransferase activity"/>
    <property type="evidence" value="ECO:0007669"/>
    <property type="project" value="UniProtKB-EC"/>
</dbReference>
<feature type="compositionally biased region" description="Polar residues" evidence="20">
    <location>
        <begin position="349"/>
        <end position="381"/>
    </location>
</feature>
<dbReference type="InterPro" id="IPR034468">
    <property type="entry name" value="Set1B_RRM"/>
</dbReference>
<evidence type="ECO:0000256" key="18">
    <source>
        <dbReference type="ARBA" id="ARBA00065320"/>
    </source>
</evidence>
<evidence type="ECO:0000256" key="12">
    <source>
        <dbReference type="ARBA" id="ARBA00023159"/>
    </source>
</evidence>
<evidence type="ECO:0000256" key="4">
    <source>
        <dbReference type="ARBA" id="ARBA00017954"/>
    </source>
</evidence>
<dbReference type="FunFam" id="3.30.70.330:FF:000178">
    <property type="entry name" value="Histone-lysine N-methyltransferase"/>
    <property type="match status" value="1"/>
</dbReference>
<feature type="compositionally biased region" description="Polar residues" evidence="20">
    <location>
        <begin position="1725"/>
        <end position="1739"/>
    </location>
</feature>
<comment type="function">
    <text evidence="17">Histone methyltransferase that specifically methylates 'Lys-4' of histone H3, when part of the SET1 histone methyltransferase (HMT) complex, but not if the neighboring 'Lys-9' residue is already methylated. H3 'Lys-4' methylation represents a specific tag for epigenetic transcriptional activation.</text>
</comment>
<feature type="domain" description="RRM" evidence="21">
    <location>
        <begin position="85"/>
        <end position="173"/>
    </location>
</feature>
<evidence type="ECO:0000256" key="20">
    <source>
        <dbReference type="SAM" id="MobiDB-lite"/>
    </source>
</evidence>
<evidence type="ECO:0000256" key="9">
    <source>
        <dbReference type="ARBA" id="ARBA00022853"/>
    </source>
</evidence>
<evidence type="ECO:0000256" key="2">
    <source>
        <dbReference type="ARBA" id="ARBA00004324"/>
    </source>
</evidence>
<feature type="region of interest" description="Disordered" evidence="20">
    <location>
        <begin position="1470"/>
        <end position="1502"/>
    </location>
</feature>
<evidence type="ECO:0000259" key="22">
    <source>
        <dbReference type="PROSITE" id="PS50280"/>
    </source>
</evidence>
<dbReference type="EC" id="2.1.1.354" evidence="3"/>
<dbReference type="InterPro" id="IPR046341">
    <property type="entry name" value="SET_dom_sf"/>
</dbReference>
<keyword evidence="5" id="KW-0158">Chromosome</keyword>
<evidence type="ECO:0000256" key="14">
    <source>
        <dbReference type="ARBA" id="ARBA00023242"/>
    </source>
</evidence>
<feature type="domain" description="SET" evidence="22">
    <location>
        <begin position="1773"/>
        <end position="1890"/>
    </location>
</feature>
<dbReference type="CDD" id="cd19169">
    <property type="entry name" value="SET_SETD1"/>
    <property type="match status" value="1"/>
</dbReference>
<feature type="compositionally biased region" description="Low complexity" evidence="20">
    <location>
        <begin position="486"/>
        <end position="505"/>
    </location>
</feature>
<evidence type="ECO:0000256" key="17">
    <source>
        <dbReference type="ARBA" id="ARBA00059690"/>
    </source>
</evidence>
<dbReference type="SMART" id="SM00360">
    <property type="entry name" value="RRM"/>
    <property type="match status" value="1"/>
</dbReference>
<feature type="region of interest" description="Disordered" evidence="20">
    <location>
        <begin position="1301"/>
        <end position="1347"/>
    </location>
</feature>
<feature type="compositionally biased region" description="Basic and acidic residues" evidence="20">
    <location>
        <begin position="562"/>
        <end position="573"/>
    </location>
</feature>
<evidence type="ECO:0000256" key="16">
    <source>
        <dbReference type="ARBA" id="ARBA00047571"/>
    </source>
</evidence>
<evidence type="ECO:0000256" key="6">
    <source>
        <dbReference type="ARBA" id="ARBA00022603"/>
    </source>
</evidence>
<reference evidence="25" key="1">
    <citation type="submission" date="2025-08" db="UniProtKB">
        <authorList>
            <consortium name="RefSeq"/>
        </authorList>
    </citation>
    <scope>IDENTIFICATION</scope>
    <source>
        <strain evidence="25">J_2021</strain>
        <tissue evidence="25">Erythrocytes</tissue>
    </source>
</reference>
<dbReference type="SMART" id="SM00508">
    <property type="entry name" value="PostSET"/>
    <property type="match status" value="1"/>
</dbReference>
<keyword evidence="11" id="KW-0805">Transcription regulation</keyword>
<dbReference type="Gene3D" id="3.30.70.330">
    <property type="match status" value="1"/>
</dbReference>
<feature type="compositionally biased region" description="Polar residues" evidence="20">
    <location>
        <begin position="1415"/>
        <end position="1427"/>
    </location>
</feature>
<keyword evidence="13" id="KW-0804">Transcription</keyword>
<dbReference type="CDD" id="cd12549">
    <property type="entry name" value="RRM_Set1B"/>
    <property type="match status" value="1"/>
</dbReference>
<feature type="region of interest" description="Disordered" evidence="20">
    <location>
        <begin position="200"/>
        <end position="331"/>
    </location>
</feature>
<keyword evidence="14" id="KW-0539">Nucleus</keyword>
<dbReference type="InterPro" id="IPR001214">
    <property type="entry name" value="SET_dom"/>
</dbReference>
<name>A0A8J0TZS2_XENLA</name>
<evidence type="ECO:0000256" key="3">
    <source>
        <dbReference type="ARBA" id="ARBA00012182"/>
    </source>
</evidence>
<feature type="domain" description="Post-SET" evidence="23">
    <location>
        <begin position="1896"/>
        <end position="1912"/>
    </location>
</feature>
<feature type="compositionally biased region" description="Basic and acidic residues" evidence="20">
    <location>
        <begin position="1133"/>
        <end position="1155"/>
    </location>
</feature>
<dbReference type="PANTHER" id="PTHR45814:SF1">
    <property type="entry name" value="HISTONE-LYSINE N-METHYLTRANSFERASE SETD1B"/>
    <property type="match status" value="1"/>
</dbReference>
<feature type="compositionally biased region" description="Pro residues" evidence="20">
    <location>
        <begin position="1428"/>
        <end position="1438"/>
    </location>
</feature>
<feature type="compositionally biased region" description="Polar residues" evidence="20">
    <location>
        <begin position="506"/>
        <end position="520"/>
    </location>
</feature>
<keyword evidence="6" id="KW-0489">Methyltransferase</keyword>
<feature type="compositionally biased region" description="Polar residues" evidence="20">
    <location>
        <begin position="1323"/>
        <end position="1332"/>
    </location>
</feature>
<dbReference type="GO" id="GO:0048188">
    <property type="term" value="C:Set1C/COMPASS complex"/>
    <property type="evidence" value="ECO:0007669"/>
    <property type="project" value="InterPro"/>
</dbReference>
<evidence type="ECO:0000313" key="26">
    <source>
        <dbReference type="Xenbase" id="XB-GENE-5842376"/>
    </source>
</evidence>
<dbReference type="GO" id="GO:0016607">
    <property type="term" value="C:nuclear speck"/>
    <property type="evidence" value="ECO:0007669"/>
    <property type="project" value="UniProtKB-SubCell"/>
</dbReference>
<feature type="region of interest" description="Disordered" evidence="20">
    <location>
        <begin position="1161"/>
        <end position="1180"/>
    </location>
</feature>
<dbReference type="AGR" id="Xenbase:XB-GENE-5842376"/>
<keyword evidence="24" id="KW-1185">Reference proteome</keyword>
<keyword evidence="10 19" id="KW-0694">RNA-binding</keyword>
<dbReference type="RefSeq" id="XP_018093383.1">
    <property type="nucleotide sequence ID" value="XM_018237894.2"/>
</dbReference>
<feature type="compositionally biased region" description="Acidic residues" evidence="20">
    <location>
        <begin position="1028"/>
        <end position="1088"/>
    </location>
</feature>
<evidence type="ECO:0000256" key="13">
    <source>
        <dbReference type="ARBA" id="ARBA00023163"/>
    </source>
</evidence>
<dbReference type="GeneID" id="447454"/>
<dbReference type="InterPro" id="IPR024657">
    <property type="entry name" value="COMPASS_Set1_N-SET"/>
</dbReference>
<evidence type="ECO:0000256" key="10">
    <source>
        <dbReference type="ARBA" id="ARBA00022884"/>
    </source>
</evidence>
<keyword evidence="9" id="KW-0156">Chromatin regulator</keyword>
<feature type="region of interest" description="Disordered" evidence="20">
    <location>
        <begin position="343"/>
        <end position="458"/>
    </location>
</feature>
<dbReference type="Pfam" id="PF00076">
    <property type="entry name" value="RRM_1"/>
    <property type="match status" value="1"/>
</dbReference>
<dbReference type="Pfam" id="PF00856">
    <property type="entry name" value="SET"/>
    <property type="match status" value="1"/>
</dbReference>
<keyword evidence="8" id="KW-0949">S-adenosyl-L-methionine</keyword>
<proteinExistence type="predicted"/>
<dbReference type="PANTHER" id="PTHR45814">
    <property type="entry name" value="HISTONE-LYSINE N-METHYLTRANSFERASE SETD1"/>
    <property type="match status" value="1"/>
</dbReference>
<evidence type="ECO:0000256" key="8">
    <source>
        <dbReference type="ARBA" id="ARBA00022691"/>
    </source>
</evidence>
<evidence type="ECO:0000256" key="5">
    <source>
        <dbReference type="ARBA" id="ARBA00022454"/>
    </source>
</evidence>
<feature type="compositionally biased region" description="Polar residues" evidence="20">
    <location>
        <begin position="272"/>
        <end position="286"/>
    </location>
</feature>
<dbReference type="CTD" id="447454"/>
<feature type="region of interest" description="Disordered" evidence="20">
    <location>
        <begin position="1119"/>
        <end position="1155"/>
    </location>
</feature>
<evidence type="ECO:0000256" key="11">
    <source>
        <dbReference type="ARBA" id="ARBA00023015"/>
    </source>
</evidence>
<dbReference type="SUPFAM" id="SSF82199">
    <property type="entry name" value="SET domain"/>
    <property type="match status" value="1"/>
</dbReference>
<accession>A0A8J0TZS2</accession>
<feature type="compositionally biased region" description="Acidic residues" evidence="20">
    <location>
        <begin position="950"/>
        <end position="964"/>
    </location>
</feature>
<comment type="subcellular location">
    <subcellularLocation>
        <location evidence="1">Chromosome</location>
    </subcellularLocation>
    <subcellularLocation>
        <location evidence="2">Nucleus speckle</location>
    </subcellularLocation>
</comment>
<evidence type="ECO:0000259" key="21">
    <source>
        <dbReference type="PROSITE" id="PS50102"/>
    </source>
</evidence>
<feature type="region of interest" description="Disordered" evidence="20">
    <location>
        <begin position="626"/>
        <end position="662"/>
    </location>
</feature>
<dbReference type="GO" id="GO:0032259">
    <property type="term" value="P:methylation"/>
    <property type="evidence" value="ECO:0007669"/>
    <property type="project" value="UniProtKB-KW"/>
</dbReference>
<dbReference type="SMART" id="SM00317">
    <property type="entry name" value="SET"/>
    <property type="match status" value="1"/>
</dbReference>
<dbReference type="OrthoDB" id="308383at2759"/>
<protein>
    <recommendedName>
        <fullName evidence="4">Histone-lysine N-methyltransferase SETD1B</fullName>
        <ecNumber evidence="3">2.1.1.354</ecNumber>
    </recommendedName>
    <alternativeName>
        <fullName evidence="15">SET domain-containing protein 1B</fullName>
    </alternativeName>
</protein>
<evidence type="ECO:0000256" key="15">
    <source>
        <dbReference type="ARBA" id="ARBA00030251"/>
    </source>
</evidence>
<dbReference type="PROSITE" id="PS50102">
    <property type="entry name" value="RRM"/>
    <property type="match status" value="1"/>
</dbReference>
<feature type="compositionally biased region" description="Acidic residues" evidence="20">
    <location>
        <begin position="593"/>
        <end position="602"/>
    </location>
</feature>
<dbReference type="Pfam" id="PF11764">
    <property type="entry name" value="N-SET"/>
    <property type="match status" value="1"/>
</dbReference>
<feature type="region of interest" description="Disordered" evidence="20">
    <location>
        <begin position="890"/>
        <end position="1101"/>
    </location>
</feature>
<feature type="compositionally biased region" description="Polar residues" evidence="20">
    <location>
        <begin position="420"/>
        <end position="431"/>
    </location>
</feature>
<dbReference type="InterPro" id="IPR037841">
    <property type="entry name" value="SET_SETD1A/B"/>
</dbReference>
<dbReference type="InterPro" id="IPR003616">
    <property type="entry name" value="Post-SET_dom"/>
</dbReference>
<feature type="region of interest" description="Disordered" evidence="20">
    <location>
        <begin position="470"/>
        <end position="604"/>
    </location>
</feature>
<dbReference type="PROSITE" id="PS50868">
    <property type="entry name" value="POST_SET"/>
    <property type="match status" value="1"/>
</dbReference>
<evidence type="ECO:0000259" key="23">
    <source>
        <dbReference type="PROSITE" id="PS50868"/>
    </source>
</evidence>
<keyword evidence="12" id="KW-0010">Activator</keyword>
<organism evidence="24 25">
    <name type="scientific">Xenopus laevis</name>
    <name type="common">African clawed frog</name>
    <dbReference type="NCBI Taxonomy" id="8355"/>
    <lineage>
        <taxon>Eukaryota</taxon>
        <taxon>Metazoa</taxon>
        <taxon>Chordata</taxon>
        <taxon>Craniata</taxon>
        <taxon>Vertebrata</taxon>
        <taxon>Euteleostomi</taxon>
        <taxon>Amphibia</taxon>
        <taxon>Batrachia</taxon>
        <taxon>Anura</taxon>
        <taxon>Pipoidea</taxon>
        <taxon>Pipidae</taxon>
        <taxon>Xenopodinae</taxon>
        <taxon>Xenopus</taxon>
        <taxon>Xenopus</taxon>
    </lineage>
</organism>
<dbReference type="PROSITE" id="PS50280">
    <property type="entry name" value="SET"/>
    <property type="match status" value="1"/>
</dbReference>
<evidence type="ECO:0000256" key="19">
    <source>
        <dbReference type="PROSITE-ProRule" id="PRU00176"/>
    </source>
</evidence>
<dbReference type="InterPro" id="IPR000504">
    <property type="entry name" value="RRM_dom"/>
</dbReference>
<dbReference type="InterPro" id="IPR035979">
    <property type="entry name" value="RBD_domain_sf"/>
</dbReference>
<evidence type="ECO:0000313" key="25">
    <source>
        <dbReference type="RefSeq" id="XP_018093383.1"/>
    </source>
</evidence>
<feature type="compositionally biased region" description="Polar residues" evidence="20">
    <location>
        <begin position="228"/>
        <end position="264"/>
    </location>
</feature>
<dbReference type="InterPro" id="IPR012677">
    <property type="entry name" value="Nucleotide-bd_a/b_plait_sf"/>
</dbReference>
<dbReference type="Xenbase" id="XB-GENE-5842376">
    <property type="gene designation" value="setd1b.S"/>
</dbReference>
<feature type="region of interest" description="Disordered" evidence="20">
    <location>
        <begin position="1718"/>
        <end position="1746"/>
    </location>
</feature>
<evidence type="ECO:0000256" key="7">
    <source>
        <dbReference type="ARBA" id="ARBA00022679"/>
    </source>
</evidence>
<evidence type="ECO:0000313" key="24">
    <source>
        <dbReference type="Proteomes" id="UP000186698"/>
    </source>
</evidence>
<comment type="subunit">
    <text evidence="18">Component of the SET1B/COMPASS complex.</text>
</comment>
<feature type="region of interest" description="Disordered" evidence="20">
    <location>
        <begin position="1387"/>
        <end position="1442"/>
    </location>
</feature>
<feature type="compositionally biased region" description="Polar residues" evidence="20">
    <location>
        <begin position="543"/>
        <end position="559"/>
    </location>
</feature>
<dbReference type="Proteomes" id="UP000186698">
    <property type="component" value="Chromosome 1S"/>
</dbReference>
<dbReference type="GO" id="GO:0003723">
    <property type="term" value="F:RNA binding"/>
    <property type="evidence" value="ECO:0007669"/>
    <property type="project" value="UniProtKB-UniRule"/>
</dbReference>
<evidence type="ECO:0000256" key="1">
    <source>
        <dbReference type="ARBA" id="ARBA00004286"/>
    </source>
</evidence>
<sequence length="1912" mass="213333">MNGMEAANQPSTSAEKKSHHWRSYKLIIDPALRKGQQKLYRYDGLSFSMPNSGAPPVDSVRDPRIGRIWTKTKELDLPVPKLKIDEFYVGPVPPKQVTFAKLNDNIRENFLGDMCKKYGEVEEVEILYNPKNKKHLGIAKVIFATVKGAKDAVKHLHNTSVMGNIIHAELDTKGETRMRFYELLVNGYYTPQTLPVGSDLDASPTVNETPQVVEPVKRTKETAVGASVTPNSSTPFSHDTAYSSSRQGTPNSYSQFTPQSQGTPHTPRLGTPFSQDSSYSSRQTTPAFHYGQDSSFKPRRHENKFTDAYNRRPGHHYVHSSGSYRGPENTFNVTRPQAETVQFPRTPPLSHSSGNNKSAFSPYQGSTVFPQTDDNQYPQTSRDMEYRRTGPPTSDSYSDGSLELKLVKEKPEEPPPPEPDSTTEQKASFAQTPERCATPGTPTLEAEMQHDSLDTRIAMLLKEQRTQLHLISSDQNSDSEIRMEGSPISSSSSQLSPIPPYSSSSHYQDVTPSSRPSSTGLEDISPTPLPDSDDDEPIPGTASLCQNSRSASPIDQINQPVRKMETLDNKELVVGDETPTSEKMDEGHPSSGEDMEISDDEVTPSPITSAECAITSSSVIPILPPGFPPLPPPPPPQSGFPMPPPLPPPPPPTHPSVTVPPPPLPAPPGVPPHHILHHPPPYHHFPVMQGEMMNVLGNHWGGMTMSFQMQTQMLSRMMQGQGSYPYHHFMGGSMQFGNQLPYRPFALSAHLSRGQPWPPLPKFDPSVPPPGYEPKKEDPHKATVDGVLQVIVKELKAIMKRDLNRKMVEVVAFRAFDEWWDKKERLAKQSLTPVKSGESKDEDKQKTKEHITSSLLESWNKGEGLGFEGIGLGIGLRGAIRLPSFKVKRKEPPDAALAGDQKRIRPSHSVDDEDEESERDRDISGTASDLSKKDADAVNIRRRPARPLDSEGEEEVESEGDDGETSDKEAFEKEDQDAGSVSALSSKKRLYGEKEDEEDETQSSGKEEDLVSEEEDITSVASSRAEMDSSDESDESSEYESSSDSDDEIEEEDDDDEEEELVFEDDQSEELDLGQEDYIETDREEDFFKEDVSECSSPVKAEADMELEDDDVQKLEQDVAHQTAQDTSHLRKKDLDVPLVESKEHKQDTFDKMERLSAVPMQQNVFKEHEKAPSPMNEEEEYIELRLEPVPLVPDNAPPAVQEPMIIRPLTPTGAFGESGPVLKLEEPKLQVNLAHFVAEDEDLYPRTPGRDTAAHSDTEVTFQPGLKVAPSSLPLLQSHNKEEECLLPPEKHTGHLKVTKTLSEEELPRTPGRDILVKSSHLGKSQSTETIPATPGSDAPLTGNSLTLTSPHIPGSPFSYLSQSPGIINSGIPRTPGRDFNFTPIFPESNSIFPSHPSGKKSSVDEPDEKSFKEPTSASLTMNSVPSPIPFASPPRGVPHMDIRLETDDLESSDTQAYLSDKLLSEESECEFTKGQLPSTDESAPSPPFPPTDKRKGPKKPLAAHEFEACVALSEGALGKQLFIGQPDSVSGIKDPAAVPLDFRNDGLSENTVHDPIIQKVPLKELENQWNEVLKEEEEDISKHKKSRNSRLNKLYDEFSTLPSPEYSPPRAMFKPRSEFEEMTILYDIWNGGIDDEDMKYMCITYDRLLQQDNGMDWLNDTLWVYHPPTSVYSPKKKKRDDGLREHVTGCARSEGYYKIDKKDKLKYLINNRSLADEPPIDTQGKSIPAQPQASTRAGSERRSEQRRLLSSFTGSCDSDLLKFNQLKFRKKKIRFCKSHIHDWGLFAMEPIVADEMVIEYVGQNIRQVIADMREKRYEDEGIGSSYMFRVDHDTIIDATKCGNFARFINHSCNPNCYAKVVTVESQKKIVIYSKQYINVNEEITYDYKFPIEDVKIPCLCGAENCRGTLN</sequence>
<dbReference type="SUPFAM" id="SSF54928">
    <property type="entry name" value="RNA-binding domain, RBD"/>
    <property type="match status" value="1"/>
</dbReference>
<comment type="catalytic activity">
    <reaction evidence="16">
        <text>L-lysyl(4)-[histone H3] + 3 S-adenosyl-L-methionine = N(6),N(6),N(6)-trimethyl-L-lysyl(4)-[histone H3] + 3 S-adenosyl-L-homocysteine + 3 H(+)</text>
        <dbReference type="Rhea" id="RHEA:60260"/>
        <dbReference type="Rhea" id="RHEA-COMP:15537"/>
        <dbReference type="Rhea" id="RHEA-COMP:15547"/>
        <dbReference type="ChEBI" id="CHEBI:15378"/>
        <dbReference type="ChEBI" id="CHEBI:29969"/>
        <dbReference type="ChEBI" id="CHEBI:57856"/>
        <dbReference type="ChEBI" id="CHEBI:59789"/>
        <dbReference type="ChEBI" id="CHEBI:61961"/>
        <dbReference type="EC" id="2.1.1.354"/>
    </reaction>
</comment>